<dbReference type="FunFam" id="1.10.150.20:FF:000013">
    <property type="entry name" value="U5 small nuclear ribonucleoprotein kDa helicase"/>
    <property type="match status" value="1"/>
</dbReference>
<evidence type="ECO:0000256" key="3">
    <source>
        <dbReference type="ARBA" id="ARBA00022692"/>
    </source>
</evidence>
<reference evidence="10" key="1">
    <citation type="journal article" date="2014" name="Science">
        <title>Ancient hybridizations among the ancestral genomes of bread wheat.</title>
        <authorList>
            <consortium name="International Wheat Genome Sequencing Consortium,"/>
            <person name="Marcussen T."/>
            <person name="Sandve S.R."/>
            <person name="Heier L."/>
            <person name="Spannagl M."/>
            <person name="Pfeifer M."/>
            <person name="Jakobsen K.S."/>
            <person name="Wulff B.B."/>
            <person name="Steuernagel B."/>
            <person name="Mayer K.F."/>
            <person name="Olsen O.A."/>
        </authorList>
    </citation>
    <scope>NUCLEOTIDE SEQUENCE [LARGE SCALE GENOMIC DNA]</scope>
    <source>
        <strain evidence="10">cv. AL8/78</strain>
    </source>
</reference>
<dbReference type="Gene3D" id="1.10.150.20">
    <property type="entry name" value="5' to 3' exonuclease, C-terminal subdomain"/>
    <property type="match status" value="1"/>
</dbReference>
<dbReference type="Pfam" id="PF02889">
    <property type="entry name" value="Sec63"/>
    <property type="match status" value="1"/>
</dbReference>
<evidence type="ECO:0000256" key="7">
    <source>
        <dbReference type="ARBA" id="ARBA00023186"/>
    </source>
</evidence>
<organism evidence="9 10">
    <name type="scientific">Aegilops tauschii subsp. strangulata</name>
    <name type="common">Goatgrass</name>
    <dbReference type="NCBI Taxonomy" id="200361"/>
    <lineage>
        <taxon>Eukaryota</taxon>
        <taxon>Viridiplantae</taxon>
        <taxon>Streptophyta</taxon>
        <taxon>Embryophyta</taxon>
        <taxon>Tracheophyta</taxon>
        <taxon>Spermatophyta</taxon>
        <taxon>Magnoliopsida</taxon>
        <taxon>Liliopsida</taxon>
        <taxon>Poales</taxon>
        <taxon>Poaceae</taxon>
        <taxon>BOP clade</taxon>
        <taxon>Pooideae</taxon>
        <taxon>Triticodae</taxon>
        <taxon>Triticeae</taxon>
        <taxon>Triticinae</taxon>
        <taxon>Aegilops</taxon>
    </lineage>
</organism>
<dbReference type="GO" id="GO:0005783">
    <property type="term" value="C:endoplasmic reticulum"/>
    <property type="evidence" value="ECO:0007669"/>
    <property type="project" value="UniProtKB-SubCell"/>
</dbReference>
<reference evidence="9" key="4">
    <citation type="submission" date="2019-03" db="UniProtKB">
        <authorList>
            <consortium name="EnsemblPlants"/>
        </authorList>
    </citation>
    <scope>IDENTIFICATION</scope>
</reference>
<dbReference type="GO" id="GO:0003724">
    <property type="term" value="F:RNA helicase activity"/>
    <property type="evidence" value="ECO:0007669"/>
    <property type="project" value="TreeGrafter"/>
</dbReference>
<keyword evidence="10" id="KW-1185">Reference proteome</keyword>
<dbReference type="EnsemblPlants" id="AET7Gv20503100.6">
    <property type="protein sequence ID" value="AET7Gv20503100.6"/>
    <property type="gene ID" value="AET7Gv20503100"/>
</dbReference>
<keyword evidence="5" id="KW-1133">Transmembrane helix</keyword>
<dbReference type="Gene3D" id="2.60.40.150">
    <property type="entry name" value="C2 domain"/>
    <property type="match status" value="2"/>
</dbReference>
<dbReference type="PANTHER" id="PTHR24075">
    <property type="entry name" value="SEC63 DOMAIN-CONTAINING"/>
    <property type="match status" value="1"/>
</dbReference>
<proteinExistence type="predicted"/>
<dbReference type="SUPFAM" id="SSF81296">
    <property type="entry name" value="E set domains"/>
    <property type="match status" value="1"/>
</dbReference>
<name>A0A453R8G7_AEGTS</name>
<keyword evidence="6" id="KW-0472">Membrane</keyword>
<evidence type="ECO:0000256" key="2">
    <source>
        <dbReference type="ARBA" id="ARBA00004240"/>
    </source>
</evidence>
<dbReference type="PANTHER" id="PTHR24075:SF5">
    <property type="entry name" value="U5 SMALL NUCLEAR RIBONUCLEOPROTEIN 200 KDA HELICASE"/>
    <property type="match status" value="1"/>
</dbReference>
<dbReference type="SUPFAM" id="SSF158702">
    <property type="entry name" value="Sec63 N-terminal domain-like"/>
    <property type="match status" value="1"/>
</dbReference>
<comment type="subcellular location">
    <subcellularLocation>
        <location evidence="2">Endoplasmic reticulum</location>
    </subcellularLocation>
    <subcellularLocation>
        <location evidence="1">Membrane</location>
        <topology evidence="1">Multi-pass membrane protein</topology>
    </subcellularLocation>
</comment>
<keyword evidence="7" id="KW-0143">Chaperone</keyword>
<dbReference type="Gramene" id="AET7Gv20503100.6">
    <property type="protein sequence ID" value="AET7Gv20503100.6"/>
    <property type="gene ID" value="AET7Gv20503100"/>
</dbReference>
<dbReference type="GO" id="GO:0003723">
    <property type="term" value="F:RNA binding"/>
    <property type="evidence" value="ECO:0007669"/>
    <property type="project" value="TreeGrafter"/>
</dbReference>
<dbReference type="InterPro" id="IPR014756">
    <property type="entry name" value="Ig_E-set"/>
</dbReference>
<reference evidence="9" key="5">
    <citation type="journal article" date="2021" name="G3 (Bethesda)">
        <title>Aegilops tauschii genome assembly Aet v5.0 features greater sequence contiguity and improved annotation.</title>
        <authorList>
            <person name="Wang L."/>
            <person name="Zhu T."/>
            <person name="Rodriguez J.C."/>
            <person name="Deal K.R."/>
            <person name="Dubcovsky J."/>
            <person name="McGuire P.E."/>
            <person name="Lux T."/>
            <person name="Spannagl M."/>
            <person name="Mayer K.F.X."/>
            <person name="Baldrich P."/>
            <person name="Meyers B.C."/>
            <person name="Huo N."/>
            <person name="Gu Y.Q."/>
            <person name="Zhou H."/>
            <person name="Devos K.M."/>
            <person name="Bennetzen J.L."/>
            <person name="Unver T."/>
            <person name="Budak H."/>
            <person name="Gulick P.J."/>
            <person name="Galiba G."/>
            <person name="Kalapos B."/>
            <person name="Nelson D.R."/>
            <person name="Li P."/>
            <person name="You F.M."/>
            <person name="Luo M.C."/>
            <person name="Dvorak J."/>
        </authorList>
    </citation>
    <scope>NUCLEOTIDE SEQUENCE [LARGE SCALE GENOMIC DNA]</scope>
    <source>
        <strain evidence="9">cv. AL8/78</strain>
    </source>
</reference>
<protein>
    <recommendedName>
        <fullName evidence="8">SEC63 domain-containing protein</fullName>
    </recommendedName>
</protein>
<dbReference type="InterPro" id="IPR035892">
    <property type="entry name" value="C2_domain_sf"/>
</dbReference>
<evidence type="ECO:0000313" key="9">
    <source>
        <dbReference type="EnsemblPlants" id="AET7Gv20503100.6"/>
    </source>
</evidence>
<dbReference type="SMART" id="SM00973">
    <property type="entry name" value="Sec63"/>
    <property type="match status" value="1"/>
</dbReference>
<dbReference type="GO" id="GO:0016020">
    <property type="term" value="C:membrane"/>
    <property type="evidence" value="ECO:0007669"/>
    <property type="project" value="UniProtKB-SubCell"/>
</dbReference>
<dbReference type="InterPro" id="IPR004179">
    <property type="entry name" value="Sec63-dom"/>
</dbReference>
<keyword evidence="3" id="KW-0812">Transmembrane</keyword>
<dbReference type="Gene3D" id="1.10.3380.10">
    <property type="entry name" value="Sec63 N-terminal domain-like domain"/>
    <property type="match status" value="1"/>
</dbReference>
<feature type="domain" description="SEC63" evidence="8">
    <location>
        <begin position="2"/>
        <end position="214"/>
    </location>
</feature>
<dbReference type="GO" id="GO:0000388">
    <property type="term" value="P:spliceosome conformational change to release U4 (or U4atac) and U1 (or U11)"/>
    <property type="evidence" value="ECO:0007669"/>
    <property type="project" value="TreeGrafter"/>
</dbReference>
<reference evidence="9" key="3">
    <citation type="journal article" date="2017" name="Nature">
        <title>Genome sequence of the progenitor of the wheat D genome Aegilops tauschii.</title>
        <authorList>
            <person name="Luo M.C."/>
            <person name="Gu Y.Q."/>
            <person name="Puiu D."/>
            <person name="Wang H."/>
            <person name="Twardziok S.O."/>
            <person name="Deal K.R."/>
            <person name="Huo N."/>
            <person name="Zhu T."/>
            <person name="Wang L."/>
            <person name="Wang Y."/>
            <person name="McGuire P.E."/>
            <person name="Liu S."/>
            <person name="Long H."/>
            <person name="Ramasamy R.K."/>
            <person name="Rodriguez J.C."/>
            <person name="Van S.L."/>
            <person name="Yuan L."/>
            <person name="Wang Z."/>
            <person name="Xia Z."/>
            <person name="Xiao L."/>
            <person name="Anderson O.D."/>
            <person name="Ouyang S."/>
            <person name="Liang Y."/>
            <person name="Zimin A.V."/>
            <person name="Pertea G."/>
            <person name="Qi P."/>
            <person name="Bennetzen J.L."/>
            <person name="Dai X."/>
            <person name="Dawson M.W."/>
            <person name="Muller H.G."/>
            <person name="Kugler K."/>
            <person name="Rivarola-Duarte L."/>
            <person name="Spannagl M."/>
            <person name="Mayer K.F.X."/>
            <person name="Lu F.H."/>
            <person name="Bevan M.W."/>
            <person name="Leroy P."/>
            <person name="Li P."/>
            <person name="You F.M."/>
            <person name="Sun Q."/>
            <person name="Liu Z."/>
            <person name="Lyons E."/>
            <person name="Wicker T."/>
            <person name="Salzberg S.L."/>
            <person name="Devos K.M."/>
            <person name="Dvorak J."/>
        </authorList>
    </citation>
    <scope>NUCLEOTIDE SEQUENCE [LARGE SCALE GENOMIC DNA]</scope>
    <source>
        <strain evidence="9">cv. AL8/78</strain>
    </source>
</reference>
<dbReference type="GO" id="GO:0005681">
    <property type="term" value="C:spliceosomal complex"/>
    <property type="evidence" value="ECO:0007669"/>
    <property type="project" value="TreeGrafter"/>
</dbReference>
<evidence type="ECO:0000256" key="1">
    <source>
        <dbReference type="ARBA" id="ARBA00004141"/>
    </source>
</evidence>
<sequence length="222" mass="24959">ENSKNDDVHVKANALLQAHFSRQTVVGNLAAGQREILLPAPRLIKSLVDVISSNGWLSLALKAMELSQMVTQGMWDRDSMLLQLPHFTKELTERWQENGIESIFDLAELSADKMQNLLQLPNSQLKDITDSSNGSRISECRMVTLERDMTNLPSEVGPVHAPRYPKPRLEGWWLQRASLKLEFVAPAEAGKKDYMVFLMSDSYLGIDQEYVFTVNVKDAGGD</sequence>
<evidence type="ECO:0000313" key="10">
    <source>
        <dbReference type="Proteomes" id="UP000015105"/>
    </source>
</evidence>
<evidence type="ECO:0000259" key="8">
    <source>
        <dbReference type="SMART" id="SM00973"/>
    </source>
</evidence>
<dbReference type="AlphaFoldDB" id="A0A453R8G7"/>
<evidence type="ECO:0000256" key="6">
    <source>
        <dbReference type="ARBA" id="ARBA00023136"/>
    </source>
</evidence>
<dbReference type="Proteomes" id="UP000015105">
    <property type="component" value="Chromosome 7D"/>
</dbReference>
<reference evidence="10" key="2">
    <citation type="journal article" date="2017" name="Nat. Plants">
        <title>The Aegilops tauschii genome reveals multiple impacts of transposons.</title>
        <authorList>
            <person name="Zhao G."/>
            <person name="Zou C."/>
            <person name="Li K."/>
            <person name="Wang K."/>
            <person name="Li T."/>
            <person name="Gao L."/>
            <person name="Zhang X."/>
            <person name="Wang H."/>
            <person name="Yang Z."/>
            <person name="Liu X."/>
            <person name="Jiang W."/>
            <person name="Mao L."/>
            <person name="Kong X."/>
            <person name="Jiao Y."/>
            <person name="Jia J."/>
        </authorList>
    </citation>
    <scope>NUCLEOTIDE SEQUENCE [LARGE SCALE GENOMIC DNA]</scope>
    <source>
        <strain evidence="10">cv. AL8/78</strain>
    </source>
</reference>
<keyword evidence="4" id="KW-0256">Endoplasmic reticulum</keyword>
<accession>A0A453R8G7</accession>
<evidence type="ECO:0000256" key="4">
    <source>
        <dbReference type="ARBA" id="ARBA00022824"/>
    </source>
</evidence>
<evidence type="ECO:0000256" key="5">
    <source>
        <dbReference type="ARBA" id="ARBA00022989"/>
    </source>
</evidence>